<dbReference type="InterPro" id="IPR036390">
    <property type="entry name" value="WH_DNA-bd_sf"/>
</dbReference>
<dbReference type="CDD" id="cd00130">
    <property type="entry name" value="PAS"/>
    <property type="match status" value="1"/>
</dbReference>
<dbReference type="InterPro" id="IPR000014">
    <property type="entry name" value="PAS"/>
</dbReference>
<evidence type="ECO:0000256" key="2">
    <source>
        <dbReference type="ARBA" id="ARBA00012438"/>
    </source>
</evidence>
<dbReference type="InterPro" id="IPR029016">
    <property type="entry name" value="GAF-like_dom_sf"/>
</dbReference>
<sequence length="1085" mass="124197">MGIRLAEGTEKIIELIAENSEGISIHEVAENLGIHRNTAAKYLEILHSQGLVEVKKIGVTKLYYSSRMTPLSCVIRLFSEPVFGIDRGRIIRSVNQSALDLIGLLKTECIGRSLVMLDEHLSPGIFSGILPALRGDETTFQAVRHTCNGKNCYIIKGIPVRLENGRSGAALIVLDSQSVEGAQMRLRFCEQQLDQLKTVSYPFIAQFSDTFEIIFANEGFLQTFHPTSTRGSGGRLLLECFEKDDSPLRKAIECAKETGEHKTNIRMIHSSGDVRHYQWTIRASQDSDNWKFLAVGIDVTEHFLQKEQFNHFFESAEMLFGKRTQDLREINRQLYNEISERKKSEETLRMYEHTLRNVADMVFWFTRDGHVTFYNDSAKQALKLPDENDKIWISSFIPHPPLGDWNIFHGELMRQGSIVLQTSMIRQNQEIFPVEIRFTFISYGGREYCCSVARDIHERIEALDKLVVSESRFRELAETISDVVYIRDLVQGKIDYLNRAFELIYQRPIQEMYVSPSLWSSSIHPDDRDRLMMLSEGESSCDRLTMEYRIIRPSGDVRWVRSKIYYVRDSMNTPIREIGVITDCSQEKRIQDELKEINERFYLALHAAPVAMFGQDNDLVYTWVENSSMGLTDSDIIGYTDHEIFPKETADELHKLKSEVLVFGKPCNKEVEVHLGGKMCPIHLFLRPYRNVSGEITGLIGAAIEMQDMLHQKRRSTLTEIRYRKLFDAIHEGYIVFSSVMSKNGEICDFCITDLNHYAVRRINRSKKELIGRKLSDFRPDIDHLWIDTLLEVARSGNQKEFVSYSEFFKGYYSFQAFLVGEDLIGAVIRDVTDEMRRNEHLQAYRDLAMELSATTNIHHALDLILDTALQVPGIDSGGLYILHDEEKYPVLKLYTHKGLSDSYVNGVSEVVVDENILGLFHQKIPNYITIDDPESDPIRPVLQEEGLRSFVLIPLYEGGILIGCLNLGSHSLPDIPEREKPFLEALSGWLGKTLQRFMDSDKKIDTSGYVIVKSDGSILEGTLWKNRIHVPEDLTSLIQKNHANLLTGKEIEGFINGHLQPYVIRFCPWGDDVAYIIRSGGDRS</sequence>
<dbReference type="PROSITE" id="PS50113">
    <property type="entry name" value="PAC"/>
    <property type="match status" value="1"/>
</dbReference>
<comment type="catalytic activity">
    <reaction evidence="1">
        <text>ATP + protein L-histidine = ADP + protein N-phospho-L-histidine.</text>
        <dbReference type="EC" id="2.7.13.3"/>
    </reaction>
</comment>
<keyword evidence="3" id="KW-0597">Phosphoprotein</keyword>
<feature type="domain" description="PAC" evidence="9">
    <location>
        <begin position="544"/>
        <end position="596"/>
    </location>
</feature>
<evidence type="ECO:0000256" key="1">
    <source>
        <dbReference type="ARBA" id="ARBA00000085"/>
    </source>
</evidence>
<evidence type="ECO:0000256" key="7">
    <source>
        <dbReference type="ARBA" id="ARBA00023163"/>
    </source>
</evidence>
<dbReference type="InterPro" id="IPR013656">
    <property type="entry name" value="PAS_4"/>
</dbReference>
<keyword evidence="4" id="KW-0808">Transferase</keyword>
<evidence type="ECO:0000256" key="4">
    <source>
        <dbReference type="ARBA" id="ARBA00022679"/>
    </source>
</evidence>
<dbReference type="EC" id="2.7.13.3" evidence="2"/>
<dbReference type="KEGG" id="mrtj:KHC33_00765"/>
<evidence type="ECO:0000256" key="3">
    <source>
        <dbReference type="ARBA" id="ARBA00022553"/>
    </source>
</evidence>
<dbReference type="PANTHER" id="PTHR43304:SF1">
    <property type="entry name" value="PAC DOMAIN-CONTAINING PROTEIN"/>
    <property type="match status" value="1"/>
</dbReference>
<dbReference type="SUPFAM" id="SSF46785">
    <property type="entry name" value="Winged helix' DNA-binding domain"/>
    <property type="match status" value="1"/>
</dbReference>
<dbReference type="PANTHER" id="PTHR43304">
    <property type="entry name" value="PHYTOCHROME-LIKE PROTEIN CPH1"/>
    <property type="match status" value="1"/>
</dbReference>
<dbReference type="SMART" id="SM00086">
    <property type="entry name" value="PAC"/>
    <property type="match status" value="3"/>
</dbReference>
<dbReference type="GO" id="GO:0004673">
    <property type="term" value="F:protein histidine kinase activity"/>
    <property type="evidence" value="ECO:0007669"/>
    <property type="project" value="UniProtKB-EC"/>
</dbReference>
<reference evidence="10 11" key="1">
    <citation type="submission" date="2021-05" db="EMBL/GenBank/DDBJ databases">
        <title>A novel Methanospirillum isolate from a pyrite-forming mixed culture.</title>
        <authorList>
            <person name="Bunk B."/>
            <person name="Sproer C."/>
            <person name="Spring S."/>
            <person name="Pester M."/>
        </authorList>
    </citation>
    <scope>NUCLEOTIDE SEQUENCE [LARGE SCALE GENOMIC DNA]</scope>
    <source>
        <strain evidence="10 11">J.3.6.1-F.2.7.3</strain>
    </source>
</reference>
<dbReference type="GO" id="GO:0003677">
    <property type="term" value="F:DNA binding"/>
    <property type="evidence" value="ECO:0007669"/>
    <property type="project" value="InterPro"/>
</dbReference>
<keyword evidence="7" id="KW-0804">Transcription</keyword>
<keyword evidence="5" id="KW-0418">Kinase</keyword>
<dbReference type="InterPro" id="IPR036388">
    <property type="entry name" value="WH-like_DNA-bd_sf"/>
</dbReference>
<dbReference type="InterPro" id="IPR011991">
    <property type="entry name" value="ArsR-like_HTH"/>
</dbReference>
<proteinExistence type="predicted"/>
<dbReference type="InterPro" id="IPR001610">
    <property type="entry name" value="PAC"/>
</dbReference>
<dbReference type="Proteomes" id="UP000680656">
    <property type="component" value="Chromosome"/>
</dbReference>
<dbReference type="InterPro" id="IPR035965">
    <property type="entry name" value="PAS-like_dom_sf"/>
</dbReference>
<evidence type="ECO:0000313" key="11">
    <source>
        <dbReference type="Proteomes" id="UP000680656"/>
    </source>
</evidence>
<dbReference type="CDD" id="cd00090">
    <property type="entry name" value="HTH_ARSR"/>
    <property type="match status" value="1"/>
</dbReference>
<dbReference type="SMART" id="SM00091">
    <property type="entry name" value="PAS"/>
    <property type="match status" value="6"/>
</dbReference>
<dbReference type="Pfam" id="PF13185">
    <property type="entry name" value="GAF_2"/>
    <property type="match status" value="1"/>
</dbReference>
<organism evidence="10 11">
    <name type="scientific">Methanospirillum purgamenti</name>
    <dbReference type="NCBI Taxonomy" id="2834276"/>
    <lineage>
        <taxon>Archaea</taxon>
        <taxon>Methanobacteriati</taxon>
        <taxon>Methanobacteriota</taxon>
        <taxon>Stenosarchaea group</taxon>
        <taxon>Methanomicrobia</taxon>
        <taxon>Methanomicrobiales</taxon>
        <taxon>Methanospirillaceae</taxon>
        <taxon>Methanospirillum</taxon>
    </lineage>
</organism>
<dbReference type="InterPro" id="IPR052162">
    <property type="entry name" value="Sensor_kinase/Photoreceptor"/>
</dbReference>
<protein>
    <recommendedName>
        <fullName evidence="2">histidine kinase</fullName>
        <ecNumber evidence="2">2.7.13.3</ecNumber>
    </recommendedName>
</protein>
<dbReference type="PROSITE" id="PS50112">
    <property type="entry name" value="PAS"/>
    <property type="match status" value="1"/>
</dbReference>
<dbReference type="NCBIfam" id="TIGR00229">
    <property type="entry name" value="sensory_box"/>
    <property type="match status" value="1"/>
</dbReference>
<dbReference type="Pfam" id="PF08448">
    <property type="entry name" value="PAS_4"/>
    <property type="match status" value="1"/>
</dbReference>
<dbReference type="InterPro" id="IPR000700">
    <property type="entry name" value="PAS-assoc_C"/>
</dbReference>
<dbReference type="AlphaFoldDB" id="A0A8E7EJG4"/>
<dbReference type="InterPro" id="IPR005471">
    <property type="entry name" value="Tscrpt_reg_IclR_N"/>
</dbReference>
<evidence type="ECO:0000259" key="9">
    <source>
        <dbReference type="PROSITE" id="PS50113"/>
    </source>
</evidence>
<evidence type="ECO:0000313" key="10">
    <source>
        <dbReference type="EMBL" id="QVV89099.1"/>
    </source>
</evidence>
<dbReference type="Gene3D" id="3.30.450.40">
    <property type="match status" value="1"/>
</dbReference>
<dbReference type="Pfam" id="PF13426">
    <property type="entry name" value="PAS_9"/>
    <property type="match status" value="3"/>
</dbReference>
<evidence type="ECO:0000256" key="5">
    <source>
        <dbReference type="ARBA" id="ARBA00022777"/>
    </source>
</evidence>
<evidence type="ECO:0000256" key="6">
    <source>
        <dbReference type="ARBA" id="ARBA00023015"/>
    </source>
</evidence>
<dbReference type="SUPFAM" id="SSF55781">
    <property type="entry name" value="GAF domain-like"/>
    <property type="match status" value="1"/>
</dbReference>
<evidence type="ECO:0000259" key="8">
    <source>
        <dbReference type="PROSITE" id="PS50112"/>
    </source>
</evidence>
<dbReference type="GO" id="GO:0006355">
    <property type="term" value="P:regulation of DNA-templated transcription"/>
    <property type="evidence" value="ECO:0007669"/>
    <property type="project" value="InterPro"/>
</dbReference>
<dbReference type="InterPro" id="IPR003018">
    <property type="entry name" value="GAF"/>
</dbReference>
<dbReference type="GeneID" id="65095671"/>
<dbReference type="Pfam" id="PF09339">
    <property type="entry name" value="HTH_IclR"/>
    <property type="match status" value="1"/>
</dbReference>
<gene>
    <name evidence="10" type="ORF">KHC33_00765</name>
</gene>
<keyword evidence="11" id="KW-1185">Reference proteome</keyword>
<feature type="domain" description="PAS" evidence="8">
    <location>
        <begin position="67"/>
        <end position="123"/>
    </location>
</feature>
<keyword evidence="6" id="KW-0805">Transcription regulation</keyword>
<dbReference type="SUPFAM" id="SSF55785">
    <property type="entry name" value="PYP-like sensor domain (PAS domain)"/>
    <property type="match status" value="6"/>
</dbReference>
<dbReference type="InterPro" id="IPR013655">
    <property type="entry name" value="PAS_fold_3"/>
</dbReference>
<name>A0A8E7EJG4_9EURY</name>
<accession>A0A8E7EJG4</accession>
<dbReference type="Pfam" id="PF08447">
    <property type="entry name" value="PAS_3"/>
    <property type="match status" value="1"/>
</dbReference>
<dbReference type="Gene3D" id="3.30.450.20">
    <property type="entry name" value="PAS domain"/>
    <property type="match status" value="4"/>
</dbReference>
<dbReference type="EMBL" id="CP075546">
    <property type="protein sequence ID" value="QVV89099.1"/>
    <property type="molecule type" value="Genomic_DNA"/>
</dbReference>
<dbReference type="RefSeq" id="WP_214419901.1">
    <property type="nucleotide sequence ID" value="NZ_CP075546.1"/>
</dbReference>
<dbReference type="Gene3D" id="1.10.10.10">
    <property type="entry name" value="Winged helix-like DNA-binding domain superfamily/Winged helix DNA-binding domain"/>
    <property type="match status" value="1"/>
</dbReference>